<sequence length="304" mass="34498">MTSEEFLQELLETQELSAEQENTLQAHKKEVTDFLRLEFGSDPKIKYAGSREKGTMIADQYDLDVVCYFPNTDTRSLKEIREDVSAHLKKSYIIQSKASAERITNLRGSTVPNSYHIDVVPGRFIENTDDVFLHVAYGDKERMQTNLKVHINHIVNSGCVSVIRLAKLWAYRNNIVIKTFILELFVVRALTGSRDKLNLMKSFRQVLEALRDEFDTLQLVDPANSNNILSQLVQPSEKIMVAQAAKETLDVIGESNELADWQVVFREEDDKGYYAPLISPIPSPSTRHPNTGFTPHSPHCAVIC</sequence>
<evidence type="ECO:0000313" key="2">
    <source>
        <dbReference type="Proteomes" id="UP000177707"/>
    </source>
</evidence>
<dbReference type="Gene3D" id="3.30.460.10">
    <property type="entry name" value="Beta Polymerase, domain 2"/>
    <property type="match status" value="1"/>
</dbReference>
<accession>A0A1G2TZK5</accession>
<dbReference type="InterPro" id="IPR043519">
    <property type="entry name" value="NT_sf"/>
</dbReference>
<reference evidence="1 2" key="1">
    <citation type="journal article" date="2016" name="Nat. Commun.">
        <title>Thousands of microbial genomes shed light on interconnected biogeochemical processes in an aquifer system.</title>
        <authorList>
            <person name="Anantharaman K."/>
            <person name="Brown C.T."/>
            <person name="Hug L.A."/>
            <person name="Sharon I."/>
            <person name="Castelle C.J."/>
            <person name="Probst A.J."/>
            <person name="Thomas B.C."/>
            <person name="Singh A."/>
            <person name="Wilkins M.J."/>
            <person name="Karaoz U."/>
            <person name="Brodie E.L."/>
            <person name="Williams K.H."/>
            <person name="Hubbard S.S."/>
            <person name="Banfield J.F."/>
        </authorList>
    </citation>
    <scope>NUCLEOTIDE SEQUENCE [LARGE SCALE GENOMIC DNA]</scope>
</reference>
<dbReference type="AlphaFoldDB" id="A0A1G2TZK5"/>
<protein>
    <recommendedName>
        <fullName evidence="3">Polymerase nucleotidyl transferase domain-containing protein</fullName>
    </recommendedName>
</protein>
<gene>
    <name evidence="1" type="ORF">A3A96_02320</name>
</gene>
<evidence type="ECO:0008006" key="3">
    <source>
        <dbReference type="Google" id="ProtNLM"/>
    </source>
</evidence>
<dbReference type="EMBL" id="MHWB01000002">
    <property type="protein sequence ID" value="OHB02664.1"/>
    <property type="molecule type" value="Genomic_DNA"/>
</dbReference>
<dbReference type="SUPFAM" id="SSF81301">
    <property type="entry name" value="Nucleotidyltransferase"/>
    <property type="match status" value="1"/>
</dbReference>
<proteinExistence type="predicted"/>
<organism evidence="1 2">
    <name type="scientific">Candidatus Zambryskibacteria bacterium RIFCSPLOWO2_01_FULL_39_39</name>
    <dbReference type="NCBI Taxonomy" id="1802758"/>
    <lineage>
        <taxon>Bacteria</taxon>
        <taxon>Candidatus Zambryskiibacteriota</taxon>
    </lineage>
</organism>
<comment type="caution">
    <text evidence="1">The sequence shown here is derived from an EMBL/GenBank/DDBJ whole genome shotgun (WGS) entry which is preliminary data.</text>
</comment>
<evidence type="ECO:0000313" key="1">
    <source>
        <dbReference type="EMBL" id="OHB02664.1"/>
    </source>
</evidence>
<name>A0A1G2TZK5_9BACT</name>
<dbReference type="Proteomes" id="UP000177707">
    <property type="component" value="Unassembled WGS sequence"/>
</dbReference>
<dbReference type="STRING" id="1802758.A3A96_02320"/>